<feature type="coiled-coil region" evidence="1">
    <location>
        <begin position="493"/>
        <end position="520"/>
    </location>
</feature>
<sequence length="716" mass="82811">MIIKSICVENYMCYYGMNNFEFASGLNVILGENGEGKTKFFEALVWLFRGHDHSLEIVVSAKKLAEVEVGDDFPVSVSLVVEQYGEVRYLKRSFIARKEEGGDCSVDNHSFEGIEENRSGERSKVDADRLLQQVFPSEIRKYSMFKGESELNIFDNEDALVNLINLFAEAKHYDKYATSGASLTQAADKAVAEASKKSTENKKKYDRLEHEIAHLKREKGRQETLLETAQEDLGKLEANLQKAEKFVNNAEALEIINEKIENIKKEIRDEYGVIRENYTTYLFDENWLLCHYEPIFIEFEKKVTALNKKRRELQSEFDKEKGRQEGEKNAALKLLGDEKLPLPNDIPNKNIMQELIADEHCKVCNRPAPKGSEAYNYMVERLQAYLDSQVPKEKEQEEALYENDYTSELVNMLNLHNNKLTDIRNIGNEITELFEFNSARKSKVQELQSHLEEAHEERIKILGSSTKGEEKLGNVLKNYNGWQSDKVRSRKTIVAYESELDRIAKELEEKGKEKDRIDLESANSFLVKTRAIIRDIEKIFKDTKEEKFNLFISHLEEQSNSFFEEINKGAFTGKIRFTKRKLSENRVKIDVDLYEGERRFYEPNQSLLTSMYISILFAISELAKQSREEAYPLIFDAPTSSFGETKTKEFLNIISNSENQIILLLKDFLSTDATSDTIKIDNEFNKVQRSKAFWVRLKRPFDPNDLTTINTEVITV</sequence>
<proteinExistence type="predicted"/>
<dbReference type="InterPro" id="IPR027417">
    <property type="entry name" value="P-loop_NTPase"/>
</dbReference>
<dbReference type="OrthoDB" id="7029750at2"/>
<feature type="coiled-coil region" evidence="1">
    <location>
        <begin position="296"/>
        <end position="323"/>
    </location>
</feature>
<dbReference type="Pfam" id="PF13476">
    <property type="entry name" value="AAA_23"/>
    <property type="match status" value="1"/>
</dbReference>
<gene>
    <name evidence="3" type="ORF">F3059_02835</name>
</gene>
<name>A0A6N6M957_9FLAO</name>
<accession>A0A6N6M957</accession>
<keyword evidence="4" id="KW-1185">Reference proteome</keyword>
<dbReference type="PANTHER" id="PTHR32114">
    <property type="entry name" value="ABC TRANSPORTER ABCH.3"/>
    <property type="match status" value="1"/>
</dbReference>
<dbReference type="Proteomes" id="UP000435357">
    <property type="component" value="Unassembled WGS sequence"/>
</dbReference>
<dbReference type="AlphaFoldDB" id="A0A6N6M957"/>
<feature type="coiled-coil region" evidence="1">
    <location>
        <begin position="191"/>
        <end position="270"/>
    </location>
</feature>
<dbReference type="SUPFAM" id="SSF52540">
    <property type="entry name" value="P-loop containing nucleoside triphosphate hydrolases"/>
    <property type="match status" value="1"/>
</dbReference>
<organism evidence="3 4">
    <name type="scientific">Salibacter halophilus</name>
    <dbReference type="NCBI Taxonomy" id="1803916"/>
    <lineage>
        <taxon>Bacteria</taxon>
        <taxon>Pseudomonadati</taxon>
        <taxon>Bacteroidota</taxon>
        <taxon>Flavobacteriia</taxon>
        <taxon>Flavobacteriales</taxon>
        <taxon>Salibacteraceae</taxon>
        <taxon>Salibacter</taxon>
    </lineage>
</organism>
<dbReference type="PANTHER" id="PTHR32114:SF2">
    <property type="entry name" value="ABC TRANSPORTER ABCH.3"/>
    <property type="match status" value="1"/>
</dbReference>
<feature type="domain" description="Rad50/SbcC-type AAA" evidence="2">
    <location>
        <begin position="8"/>
        <end position="267"/>
    </location>
</feature>
<evidence type="ECO:0000313" key="3">
    <source>
        <dbReference type="EMBL" id="KAB1065606.1"/>
    </source>
</evidence>
<evidence type="ECO:0000259" key="2">
    <source>
        <dbReference type="Pfam" id="PF13476"/>
    </source>
</evidence>
<dbReference type="EMBL" id="WACR01000002">
    <property type="protein sequence ID" value="KAB1065606.1"/>
    <property type="molecule type" value="Genomic_DNA"/>
</dbReference>
<dbReference type="InterPro" id="IPR038729">
    <property type="entry name" value="Rad50/SbcC_AAA"/>
</dbReference>
<evidence type="ECO:0000313" key="4">
    <source>
        <dbReference type="Proteomes" id="UP000435357"/>
    </source>
</evidence>
<dbReference type="GO" id="GO:0016887">
    <property type="term" value="F:ATP hydrolysis activity"/>
    <property type="evidence" value="ECO:0007669"/>
    <property type="project" value="InterPro"/>
</dbReference>
<protein>
    <submittedName>
        <fullName evidence="3">AAA family ATPase</fullName>
    </submittedName>
</protein>
<keyword evidence="1" id="KW-0175">Coiled coil</keyword>
<dbReference type="Gene3D" id="3.40.50.300">
    <property type="entry name" value="P-loop containing nucleotide triphosphate hydrolases"/>
    <property type="match status" value="2"/>
</dbReference>
<dbReference type="GO" id="GO:0006302">
    <property type="term" value="P:double-strand break repair"/>
    <property type="evidence" value="ECO:0007669"/>
    <property type="project" value="InterPro"/>
</dbReference>
<reference evidence="3 4" key="1">
    <citation type="submission" date="2019-09" db="EMBL/GenBank/DDBJ databases">
        <title>Genomes of Cryomorphaceae.</title>
        <authorList>
            <person name="Bowman J.P."/>
        </authorList>
    </citation>
    <scope>NUCLEOTIDE SEQUENCE [LARGE SCALE GENOMIC DNA]</scope>
    <source>
        <strain evidence="3 4">KCTC 52047</strain>
    </source>
</reference>
<evidence type="ECO:0000256" key="1">
    <source>
        <dbReference type="SAM" id="Coils"/>
    </source>
</evidence>
<comment type="caution">
    <text evidence="3">The sequence shown here is derived from an EMBL/GenBank/DDBJ whole genome shotgun (WGS) entry which is preliminary data.</text>
</comment>